<dbReference type="Proteomes" id="UP000295388">
    <property type="component" value="Unassembled WGS sequence"/>
</dbReference>
<gene>
    <name evidence="2" type="ORF">EV643_12445</name>
</gene>
<dbReference type="PROSITE" id="PS51318">
    <property type="entry name" value="TAT"/>
    <property type="match status" value="1"/>
</dbReference>
<proteinExistence type="predicted"/>
<feature type="chain" id="PRO_5038469789" description="Secreted protein" evidence="1">
    <location>
        <begin position="28"/>
        <end position="82"/>
    </location>
</feature>
<evidence type="ECO:0000313" key="2">
    <source>
        <dbReference type="EMBL" id="TDO35159.1"/>
    </source>
</evidence>
<comment type="caution">
    <text evidence="2">The sequence shown here is derived from an EMBL/GenBank/DDBJ whole genome shotgun (WGS) entry which is preliminary data.</text>
</comment>
<dbReference type="EMBL" id="SNWQ01000024">
    <property type="protein sequence ID" value="TDO35159.1"/>
    <property type="molecule type" value="Genomic_DNA"/>
</dbReference>
<keyword evidence="3" id="KW-1185">Reference proteome</keyword>
<feature type="signal peptide" evidence="1">
    <location>
        <begin position="1"/>
        <end position="27"/>
    </location>
</feature>
<evidence type="ECO:0000313" key="3">
    <source>
        <dbReference type="Proteomes" id="UP000295388"/>
    </source>
</evidence>
<reference evidence="2 3" key="1">
    <citation type="submission" date="2019-03" db="EMBL/GenBank/DDBJ databases">
        <title>Genomic Encyclopedia of Type Strains, Phase III (KMG-III): the genomes of soil and plant-associated and newly described type strains.</title>
        <authorList>
            <person name="Whitman W."/>
        </authorList>
    </citation>
    <scope>NUCLEOTIDE SEQUENCE [LARGE SCALE GENOMIC DNA]</scope>
    <source>
        <strain evidence="2 3">VKM Ac-2527</strain>
    </source>
</reference>
<name>A0A4R6JGQ8_9ACTN</name>
<protein>
    <recommendedName>
        <fullName evidence="4">Secreted protein</fullName>
    </recommendedName>
</protein>
<sequence>MNNATRRGFLAMAGAGAAIAATPGAVAQPVARAHASSGPLVAYARDVSSSELSIMVGEQEVVVHDPDLVARLVQAARPAGRD</sequence>
<evidence type="ECO:0008006" key="4">
    <source>
        <dbReference type="Google" id="ProtNLM"/>
    </source>
</evidence>
<organism evidence="2 3">
    <name type="scientific">Kribbella caucasensis</name>
    <dbReference type="NCBI Taxonomy" id="2512215"/>
    <lineage>
        <taxon>Bacteria</taxon>
        <taxon>Bacillati</taxon>
        <taxon>Actinomycetota</taxon>
        <taxon>Actinomycetes</taxon>
        <taxon>Propionibacteriales</taxon>
        <taxon>Kribbellaceae</taxon>
        <taxon>Kribbella</taxon>
    </lineage>
</organism>
<keyword evidence="1" id="KW-0732">Signal</keyword>
<accession>A0A4R6JGQ8</accession>
<dbReference type="RefSeq" id="WP_133804624.1">
    <property type="nucleotide sequence ID" value="NZ_SNWQ01000024.1"/>
</dbReference>
<dbReference type="InterPro" id="IPR006311">
    <property type="entry name" value="TAT_signal"/>
</dbReference>
<evidence type="ECO:0000256" key="1">
    <source>
        <dbReference type="SAM" id="SignalP"/>
    </source>
</evidence>
<dbReference type="AlphaFoldDB" id="A0A4R6JGQ8"/>
<dbReference type="OrthoDB" id="3789494at2"/>